<evidence type="ECO:0000313" key="2">
    <source>
        <dbReference type="Proteomes" id="UP001596550"/>
    </source>
</evidence>
<reference evidence="2" key="1">
    <citation type="journal article" date="2019" name="Int. J. Syst. Evol. Microbiol.">
        <title>The Global Catalogue of Microorganisms (GCM) 10K type strain sequencing project: providing services to taxonomists for standard genome sequencing and annotation.</title>
        <authorList>
            <consortium name="The Broad Institute Genomics Platform"/>
            <consortium name="The Broad Institute Genome Sequencing Center for Infectious Disease"/>
            <person name="Wu L."/>
            <person name="Ma J."/>
        </authorList>
    </citation>
    <scope>NUCLEOTIDE SEQUENCE [LARGE SCALE GENOMIC DNA]</scope>
    <source>
        <strain evidence="2">CCUG 54781</strain>
    </source>
</reference>
<sequence length="164" mass="18961">MSTTALKLVPMIDFVIEYYSHEGYADLHTLNLMNNYAKFLRMPLSLDMFVPVDRSGNVLKEPKNFESWKSLAHNQVIDEDADYAEQNEYKIYQKAKGKCLFGDFHVAYNGFSVIRIVAFYNHSVELSFNKTENAFQGFNNVESLIHFDEIFLTKIALKKIGLKV</sequence>
<gene>
    <name evidence="1" type="ORF">ACFQO9_14915</name>
</gene>
<dbReference type="EMBL" id="JBHTCR010000007">
    <property type="protein sequence ID" value="MFC7348007.1"/>
    <property type="molecule type" value="Genomic_DNA"/>
</dbReference>
<name>A0ABW2LZH9_9FLAO</name>
<evidence type="ECO:0000313" key="1">
    <source>
        <dbReference type="EMBL" id="MFC7348007.1"/>
    </source>
</evidence>
<protein>
    <submittedName>
        <fullName evidence="1">Uncharacterized protein</fullName>
    </submittedName>
</protein>
<keyword evidence="2" id="KW-1185">Reference proteome</keyword>
<proteinExistence type="predicted"/>
<dbReference type="Proteomes" id="UP001596550">
    <property type="component" value="Unassembled WGS sequence"/>
</dbReference>
<dbReference type="RefSeq" id="WP_378180870.1">
    <property type="nucleotide sequence ID" value="NZ_JBHTCR010000007.1"/>
</dbReference>
<organism evidence="1 2">
    <name type="scientific">Chryseobacterium zhengzhouense</name>
    <dbReference type="NCBI Taxonomy" id="1636086"/>
    <lineage>
        <taxon>Bacteria</taxon>
        <taxon>Pseudomonadati</taxon>
        <taxon>Bacteroidota</taxon>
        <taxon>Flavobacteriia</taxon>
        <taxon>Flavobacteriales</taxon>
        <taxon>Weeksellaceae</taxon>
        <taxon>Chryseobacterium group</taxon>
        <taxon>Chryseobacterium</taxon>
    </lineage>
</organism>
<comment type="caution">
    <text evidence="1">The sequence shown here is derived from an EMBL/GenBank/DDBJ whole genome shotgun (WGS) entry which is preliminary data.</text>
</comment>
<accession>A0ABW2LZH9</accession>